<proteinExistence type="predicted"/>
<keyword evidence="1" id="KW-0812">Transmembrane</keyword>
<dbReference type="SUPFAM" id="SSF103473">
    <property type="entry name" value="MFS general substrate transporter"/>
    <property type="match status" value="1"/>
</dbReference>
<accession>A0ABX8A7U5</accession>
<evidence type="ECO:0000313" key="2">
    <source>
        <dbReference type="EMBL" id="QUS39803.1"/>
    </source>
</evidence>
<protein>
    <recommendedName>
        <fullName evidence="4">MFS transporter</fullName>
    </recommendedName>
</protein>
<reference evidence="2 3" key="1">
    <citation type="submission" date="2019-02" db="EMBL/GenBank/DDBJ databases">
        <title>Emended description of the genus Rhodopseudomonas and description of Rhodopseudomonas albus sp. nov., a non-phototrophic, heavy-metal-tolerant bacterium isolated from garden soil.</title>
        <authorList>
            <person name="Bao Z."/>
            <person name="Cao W.W."/>
            <person name="Sato Y."/>
            <person name="Nishizawa T."/>
            <person name="Zhao J."/>
            <person name="Guo Y."/>
            <person name="Ohta H."/>
        </authorList>
    </citation>
    <scope>NUCLEOTIDE SEQUENCE [LARGE SCALE GENOMIC DNA]</scope>
    <source>
        <strain evidence="2 3">SK50-23</strain>
    </source>
</reference>
<organism evidence="2 3">
    <name type="scientific">Tardiphaga alba</name>
    <dbReference type="NCBI Taxonomy" id="340268"/>
    <lineage>
        <taxon>Bacteria</taxon>
        <taxon>Pseudomonadati</taxon>
        <taxon>Pseudomonadota</taxon>
        <taxon>Alphaproteobacteria</taxon>
        <taxon>Hyphomicrobiales</taxon>
        <taxon>Nitrobacteraceae</taxon>
        <taxon>Tardiphaga</taxon>
    </lineage>
</organism>
<keyword evidence="3" id="KW-1185">Reference proteome</keyword>
<gene>
    <name evidence="2" type="ORF">RPMA_13860</name>
</gene>
<dbReference type="InterPro" id="IPR036259">
    <property type="entry name" value="MFS_trans_sf"/>
</dbReference>
<dbReference type="EMBL" id="CP036498">
    <property type="protein sequence ID" value="QUS39803.1"/>
    <property type="molecule type" value="Genomic_DNA"/>
</dbReference>
<keyword evidence="1" id="KW-0472">Membrane</keyword>
<evidence type="ECO:0008006" key="4">
    <source>
        <dbReference type="Google" id="ProtNLM"/>
    </source>
</evidence>
<feature type="transmembrane region" description="Helical" evidence="1">
    <location>
        <begin position="21"/>
        <end position="39"/>
    </location>
</feature>
<dbReference type="Proteomes" id="UP000682843">
    <property type="component" value="Chromosome"/>
</dbReference>
<sequence length="80" mass="8791">MSSVQMRLSEIEQIKHQASGLNSFAVAIATAGSLGPLFAFMTDRLSERIPFWSLIGLAIACLLVAYIIHETGRSLLEEIR</sequence>
<dbReference type="Gene3D" id="1.20.1250.20">
    <property type="entry name" value="MFS general substrate transporter like domains"/>
    <property type="match status" value="1"/>
</dbReference>
<name>A0ABX8A7U5_9BRAD</name>
<evidence type="ECO:0000313" key="3">
    <source>
        <dbReference type="Proteomes" id="UP000682843"/>
    </source>
</evidence>
<evidence type="ECO:0000256" key="1">
    <source>
        <dbReference type="SAM" id="Phobius"/>
    </source>
</evidence>
<feature type="transmembrane region" description="Helical" evidence="1">
    <location>
        <begin position="51"/>
        <end position="68"/>
    </location>
</feature>
<keyword evidence="1" id="KW-1133">Transmembrane helix</keyword>
<dbReference type="RefSeq" id="WP_211907753.1">
    <property type="nucleotide sequence ID" value="NZ_CP036498.1"/>
</dbReference>